<dbReference type="InterPro" id="IPR009928">
    <property type="entry name" value="DnaI_N"/>
</dbReference>
<dbReference type="STRING" id="582475.ACZ11_15940"/>
<dbReference type="Proteomes" id="UP000232101">
    <property type="component" value="Unassembled WGS sequence"/>
</dbReference>
<dbReference type="PANTHER" id="PTHR30050:SF8">
    <property type="entry name" value="PRIMOSOMAL PROTEIN DNAI"/>
    <property type="match status" value="1"/>
</dbReference>
<dbReference type="EMBL" id="PHQY01000664">
    <property type="protein sequence ID" value="PJO41678.1"/>
    <property type="molecule type" value="Genomic_DNA"/>
</dbReference>
<comment type="caution">
    <text evidence="3">The sequence shown here is derived from an EMBL/GenBank/DDBJ whole genome shotgun (WGS) entry which is preliminary data.</text>
</comment>
<dbReference type="GO" id="GO:0006260">
    <property type="term" value="P:DNA replication"/>
    <property type="evidence" value="ECO:0007669"/>
    <property type="project" value="TreeGrafter"/>
</dbReference>
<organism evidence="3 4">
    <name type="scientific">Lysinibacillus xylanilyticus</name>
    <dbReference type="NCBI Taxonomy" id="582475"/>
    <lineage>
        <taxon>Bacteria</taxon>
        <taxon>Bacillati</taxon>
        <taxon>Bacillota</taxon>
        <taxon>Bacilli</taxon>
        <taxon>Bacillales</taxon>
        <taxon>Bacillaceae</taxon>
        <taxon>Lysinibacillus</taxon>
    </lineage>
</organism>
<dbReference type="InterPro" id="IPR027417">
    <property type="entry name" value="P-loop_NTPase"/>
</dbReference>
<sequence>MEPINGPLKRAVNVPSFQERYEAMRREILENPRVQEFLAEHADELSYESIERNLPKLHEFISQSTVCCGCDNTESCTNYLKGFLPSLRVVRGTVEIDYVRCEQKMREEERRDVANMIASMHMPKDVLQATIQDLLIDDESRVMIAQKAAQFVKATVETGKLPAKGYYLYGKFGVGKSFVLGALANELAAIKIRSVVVFVPEFLREMKNAIGDNTLNEKIDYVKKAPVLMLDDLGAETMTAWTRDEILGTIFHYRMAEQLPTFITSNFNYDELEHHLAQSQKGDIEVVKAGRIMERVKALTEPIEMRGKNRRM</sequence>
<dbReference type="Pfam" id="PF07319">
    <property type="entry name" value="DnaI_N"/>
    <property type="match status" value="1"/>
</dbReference>
<dbReference type="PANTHER" id="PTHR30050">
    <property type="entry name" value="CHROMOSOMAL REPLICATION INITIATOR PROTEIN DNAA"/>
    <property type="match status" value="1"/>
</dbReference>
<dbReference type="SUPFAM" id="SSF52540">
    <property type="entry name" value="P-loop containing nucleoside triphosphate hydrolases"/>
    <property type="match status" value="1"/>
</dbReference>
<dbReference type="Gene3D" id="3.40.50.300">
    <property type="entry name" value="P-loop containing nucleotide triphosphate hydrolases"/>
    <property type="match status" value="1"/>
</dbReference>
<dbReference type="Pfam" id="PF00308">
    <property type="entry name" value="Bac_DnaA"/>
    <property type="match status" value="1"/>
</dbReference>
<accession>A0A2M9Q0S6</accession>
<name>A0A2M9Q0S6_9BACI</name>
<evidence type="ECO:0000259" key="2">
    <source>
        <dbReference type="Pfam" id="PF07319"/>
    </source>
</evidence>
<dbReference type="NCBIfam" id="NF006505">
    <property type="entry name" value="PRK08939.1"/>
    <property type="match status" value="1"/>
</dbReference>
<reference evidence="3 4" key="1">
    <citation type="submission" date="2017-11" db="EMBL/GenBank/DDBJ databases">
        <title>Bacterial isolate from king chilli rhizosphere.</title>
        <authorList>
            <person name="Takhelmayum P."/>
            <person name="Sarangthem I."/>
        </authorList>
    </citation>
    <scope>NUCLEOTIDE SEQUENCE [LARGE SCALE GENOMIC DNA]</scope>
    <source>
        <strain evidence="4">t26</strain>
    </source>
</reference>
<dbReference type="AlphaFoldDB" id="A0A2M9Q0S6"/>
<dbReference type="InterPro" id="IPR013317">
    <property type="entry name" value="DnaA_dom"/>
</dbReference>
<evidence type="ECO:0000313" key="3">
    <source>
        <dbReference type="EMBL" id="PJO41678.1"/>
    </source>
</evidence>
<dbReference type="GO" id="GO:0005524">
    <property type="term" value="F:ATP binding"/>
    <property type="evidence" value="ECO:0007669"/>
    <property type="project" value="InterPro"/>
</dbReference>
<evidence type="ECO:0000259" key="1">
    <source>
        <dbReference type="Pfam" id="PF00308"/>
    </source>
</evidence>
<evidence type="ECO:0000313" key="4">
    <source>
        <dbReference type="Proteomes" id="UP000232101"/>
    </source>
</evidence>
<feature type="domain" description="Chromosomal replication initiator protein DnaA ATPAse" evidence="1">
    <location>
        <begin position="156"/>
        <end position="247"/>
    </location>
</feature>
<protein>
    <submittedName>
        <fullName evidence="3">Primosomal protein DnaI</fullName>
    </submittedName>
</protein>
<feature type="domain" description="Primosomal DnaI N-terminal" evidence="2">
    <location>
        <begin position="1"/>
        <end position="98"/>
    </location>
</feature>
<proteinExistence type="predicted"/>
<gene>
    <name evidence="3" type="ORF">CWD94_21580</name>
</gene>